<dbReference type="NCBIfam" id="TIGR01726">
    <property type="entry name" value="HEQRo_perm_3TM"/>
    <property type="match status" value="1"/>
</dbReference>
<dbReference type="PROSITE" id="PS50928">
    <property type="entry name" value="ABC_TM1"/>
    <property type="match status" value="1"/>
</dbReference>
<comment type="similarity">
    <text evidence="2">Belongs to the binding-protein-dependent transport system permease family. HisMQ subfamily.</text>
</comment>
<dbReference type="InterPro" id="IPR000515">
    <property type="entry name" value="MetI-like"/>
</dbReference>
<organism evidence="12">
    <name type="scientific">freshwater metagenome</name>
    <dbReference type="NCBI Taxonomy" id="449393"/>
    <lineage>
        <taxon>unclassified sequences</taxon>
        <taxon>metagenomes</taxon>
        <taxon>ecological metagenomes</taxon>
    </lineage>
</organism>
<evidence type="ECO:0000256" key="2">
    <source>
        <dbReference type="ARBA" id="ARBA00010072"/>
    </source>
</evidence>
<evidence type="ECO:0000256" key="3">
    <source>
        <dbReference type="ARBA" id="ARBA00022448"/>
    </source>
</evidence>
<keyword evidence="5 10" id="KW-0812">Transmembrane</keyword>
<keyword evidence="7 10" id="KW-1133">Transmembrane helix</keyword>
<dbReference type="GO" id="GO:0006865">
    <property type="term" value="P:amino acid transport"/>
    <property type="evidence" value="ECO:0007669"/>
    <property type="project" value="UniProtKB-KW"/>
</dbReference>
<keyword evidence="6" id="KW-0029">Amino-acid transport</keyword>
<dbReference type="SUPFAM" id="SSF161098">
    <property type="entry name" value="MetI-like"/>
    <property type="match status" value="1"/>
</dbReference>
<evidence type="ECO:0000256" key="4">
    <source>
        <dbReference type="ARBA" id="ARBA00022475"/>
    </source>
</evidence>
<evidence type="ECO:0000256" key="8">
    <source>
        <dbReference type="ARBA" id="ARBA00023136"/>
    </source>
</evidence>
<evidence type="ECO:0000256" key="10">
    <source>
        <dbReference type="SAM" id="Phobius"/>
    </source>
</evidence>
<accession>A0A6J5ZAA3</accession>
<evidence type="ECO:0000256" key="9">
    <source>
        <dbReference type="SAM" id="MobiDB-lite"/>
    </source>
</evidence>
<sequence length="309" mass="33571">MSNESSRGDSASSFESNQASNHEYDFGGKWQPSELEVLRRQARAKKNRRNAFIAAFSSILVLGSLATVAVTSPGWKALSNAFFKWAYGVEVLPKILLGFVTNVSLTVIATICVAILGLSIALIRTSKAPALTPFRILATVYVDVFRGIPMLLVILLVGFGIPALQLKGLTNNVLILGTIAVIITYTAYVAEVIRSGILSIHPSQRAAARSLGLNYFQTLRYVILPQAFRRVTPPLLNDLVALIKDTGLVSILGVTDAVRAAQIASSRSFNYTPYVMAALIFLSITIPLTRFTDRTLRKSIEQQNAQGLA</sequence>
<evidence type="ECO:0000313" key="12">
    <source>
        <dbReference type="EMBL" id="CAB4338388.1"/>
    </source>
</evidence>
<reference evidence="12" key="1">
    <citation type="submission" date="2020-05" db="EMBL/GenBank/DDBJ databases">
        <authorList>
            <person name="Chiriac C."/>
            <person name="Salcher M."/>
            <person name="Ghai R."/>
            <person name="Kavagutti S V."/>
        </authorList>
    </citation>
    <scope>NUCLEOTIDE SEQUENCE</scope>
</reference>
<dbReference type="EMBL" id="CAESAM010000035">
    <property type="protein sequence ID" value="CAB4338388.1"/>
    <property type="molecule type" value="Genomic_DNA"/>
</dbReference>
<feature type="domain" description="ABC transmembrane type-1" evidence="11">
    <location>
        <begin position="99"/>
        <end position="292"/>
    </location>
</feature>
<dbReference type="PANTHER" id="PTHR30614:SF20">
    <property type="entry name" value="GLUTAMINE TRANSPORT SYSTEM PERMEASE PROTEIN GLNP"/>
    <property type="match status" value="1"/>
</dbReference>
<evidence type="ECO:0000256" key="7">
    <source>
        <dbReference type="ARBA" id="ARBA00022989"/>
    </source>
</evidence>
<keyword evidence="3" id="KW-0813">Transport</keyword>
<dbReference type="AlphaFoldDB" id="A0A6J5ZAA3"/>
<feature type="transmembrane region" description="Helical" evidence="10">
    <location>
        <begin position="172"/>
        <end position="190"/>
    </location>
</feature>
<comment type="subcellular location">
    <subcellularLocation>
        <location evidence="1">Cell membrane</location>
        <topology evidence="1">Multi-pass membrane protein</topology>
    </subcellularLocation>
</comment>
<feature type="transmembrane region" description="Helical" evidence="10">
    <location>
        <begin position="95"/>
        <end position="123"/>
    </location>
</feature>
<feature type="transmembrane region" description="Helical" evidence="10">
    <location>
        <begin position="144"/>
        <end position="166"/>
    </location>
</feature>
<dbReference type="GO" id="GO:0043190">
    <property type="term" value="C:ATP-binding cassette (ABC) transporter complex"/>
    <property type="evidence" value="ECO:0007669"/>
    <property type="project" value="InterPro"/>
</dbReference>
<evidence type="ECO:0000256" key="5">
    <source>
        <dbReference type="ARBA" id="ARBA00022692"/>
    </source>
</evidence>
<dbReference type="GO" id="GO:0022857">
    <property type="term" value="F:transmembrane transporter activity"/>
    <property type="evidence" value="ECO:0007669"/>
    <property type="project" value="InterPro"/>
</dbReference>
<keyword evidence="8 10" id="KW-0472">Membrane</keyword>
<dbReference type="InterPro" id="IPR043429">
    <property type="entry name" value="ArtM/GltK/GlnP/TcyL/YhdX-like"/>
</dbReference>
<dbReference type="PANTHER" id="PTHR30614">
    <property type="entry name" value="MEMBRANE COMPONENT OF AMINO ACID ABC TRANSPORTER"/>
    <property type="match status" value="1"/>
</dbReference>
<evidence type="ECO:0000256" key="6">
    <source>
        <dbReference type="ARBA" id="ARBA00022970"/>
    </source>
</evidence>
<feature type="region of interest" description="Disordered" evidence="9">
    <location>
        <begin position="1"/>
        <end position="27"/>
    </location>
</feature>
<protein>
    <submittedName>
        <fullName evidence="12">Unannotated protein</fullName>
    </submittedName>
</protein>
<dbReference type="Gene3D" id="1.10.3720.10">
    <property type="entry name" value="MetI-like"/>
    <property type="match status" value="1"/>
</dbReference>
<feature type="transmembrane region" description="Helical" evidence="10">
    <location>
        <begin position="271"/>
        <end position="289"/>
    </location>
</feature>
<dbReference type="CDD" id="cd06261">
    <property type="entry name" value="TM_PBP2"/>
    <property type="match status" value="1"/>
</dbReference>
<dbReference type="InterPro" id="IPR035906">
    <property type="entry name" value="MetI-like_sf"/>
</dbReference>
<keyword evidence="4" id="KW-1003">Cell membrane</keyword>
<proteinExistence type="inferred from homology"/>
<name>A0A6J5ZAA3_9ZZZZ</name>
<feature type="compositionally biased region" description="Polar residues" evidence="9">
    <location>
        <begin position="1"/>
        <end position="21"/>
    </location>
</feature>
<feature type="transmembrane region" description="Helical" evidence="10">
    <location>
        <begin position="51"/>
        <end position="75"/>
    </location>
</feature>
<gene>
    <name evidence="12" type="ORF">UFOPK4171_00549</name>
</gene>
<dbReference type="InterPro" id="IPR010065">
    <property type="entry name" value="AA_ABC_transptr_permease_3TM"/>
</dbReference>
<evidence type="ECO:0000256" key="1">
    <source>
        <dbReference type="ARBA" id="ARBA00004651"/>
    </source>
</evidence>
<evidence type="ECO:0000259" key="11">
    <source>
        <dbReference type="PROSITE" id="PS50928"/>
    </source>
</evidence>
<dbReference type="Pfam" id="PF00528">
    <property type="entry name" value="BPD_transp_1"/>
    <property type="match status" value="1"/>
</dbReference>